<name>A0ABY9YAP7_9GAMM</name>
<accession>A0ABY9YAP7</accession>
<dbReference type="Proteomes" id="UP001305421">
    <property type="component" value="Chromosome"/>
</dbReference>
<protein>
    <submittedName>
        <fullName evidence="1">Uncharacterized protein</fullName>
    </submittedName>
</protein>
<sequence>MPVSDVPANPRPVSPKQFVETGHLPIEGSTRHGRFLVSFSTPVPVSVTNVPAWHAPAVIPPADYSTGSRLPFTVVAGGGILRQAEPRPDYELEWPRHVMLAPFSTQMDDQGRVSSIITRTEDGPGSFAH</sequence>
<organism evidence="1 2">
    <name type="scientific">Stenotrophomonas aracearum</name>
    <dbReference type="NCBI Taxonomy" id="3003272"/>
    <lineage>
        <taxon>Bacteria</taxon>
        <taxon>Pseudomonadati</taxon>
        <taxon>Pseudomonadota</taxon>
        <taxon>Gammaproteobacteria</taxon>
        <taxon>Lysobacterales</taxon>
        <taxon>Lysobacteraceae</taxon>
        <taxon>Stenotrophomonas</taxon>
    </lineage>
</organism>
<dbReference type="EMBL" id="CP115543">
    <property type="protein sequence ID" value="WNH47937.1"/>
    <property type="molecule type" value="Genomic_DNA"/>
</dbReference>
<gene>
    <name evidence="1" type="ORF">PDM28_14820</name>
</gene>
<proteinExistence type="predicted"/>
<keyword evidence="2" id="KW-1185">Reference proteome</keyword>
<dbReference type="RefSeq" id="WP_311182617.1">
    <property type="nucleotide sequence ID" value="NZ_CP115543.1"/>
</dbReference>
<reference evidence="1 2" key="1">
    <citation type="submission" date="2022-12" db="EMBL/GenBank/DDBJ databases">
        <title>Two new species, Stenotrophomonas aracearum and Stenotrophomonas oahuensis, isolated from Anthurium (Araceae family) in Hawaii.</title>
        <authorList>
            <person name="Chunag S.C."/>
            <person name="Dobhal S."/>
            <person name="Alvarez A."/>
            <person name="Arif M."/>
        </authorList>
    </citation>
    <scope>NUCLEOTIDE SEQUENCE [LARGE SCALE GENOMIC DNA]</scope>
    <source>
        <strain evidence="1 2">A5588</strain>
    </source>
</reference>
<evidence type="ECO:0000313" key="2">
    <source>
        <dbReference type="Proteomes" id="UP001305421"/>
    </source>
</evidence>
<evidence type="ECO:0000313" key="1">
    <source>
        <dbReference type="EMBL" id="WNH47937.1"/>
    </source>
</evidence>